<dbReference type="VEuPathDB" id="TriTrypDB:C3747_154g58"/>
<gene>
    <name evidence="2" type="ORF">C3747_154g58</name>
    <name evidence="1" type="ORF">C3747_417g8</name>
</gene>
<sequence length="247" mass="28635">MFSPDLLPNLLRDVHGMTRHDAARMDELAAEVANDPSGYSPVLRRGLRVLRSTVNDGRLSTSALLPDRIRYASVKERGKMFSKHYGHFCAYYKSSCFTSVMLTRLAIGTVGYFDENFYPDCVENVDYSLRLRLLGFQERNVLYGKFVHRGSSNIRFSNEMEPPDALWYRRVNSLMTNQPYAMMKWNRPRACSGGCKEPYNGMVPADVWVKDEARIQRIRAYGHDEIRRVPSIDYDRRLLYPVRTKGR</sequence>
<dbReference type="GO" id="GO:0016740">
    <property type="term" value="F:transferase activity"/>
    <property type="evidence" value="ECO:0007669"/>
    <property type="project" value="UniProtKB-KW"/>
</dbReference>
<dbReference type="AlphaFoldDB" id="A0A2V2W6R5"/>
<evidence type="ECO:0000313" key="1">
    <source>
        <dbReference type="EMBL" id="PWU88856.1"/>
    </source>
</evidence>
<dbReference type="VEuPathDB" id="TriTrypDB:TcCL_Unassigned00363"/>
<comment type="caution">
    <text evidence="2">The sequence shown here is derived from an EMBL/GenBank/DDBJ whole genome shotgun (WGS) entry which is preliminary data.</text>
</comment>
<protein>
    <submittedName>
        <fullName evidence="2">Putative beta galactofuranosyl glycosyltransferase</fullName>
    </submittedName>
</protein>
<name>A0A2V2W6R5_TRYCR</name>
<dbReference type="Proteomes" id="UP000246078">
    <property type="component" value="Unassembled WGS sequence"/>
</dbReference>
<dbReference type="VEuPathDB" id="TriTrypDB:Tc_MARK_5642"/>
<dbReference type="EMBL" id="PRFC01000154">
    <property type="protein sequence ID" value="PWV04362.1"/>
    <property type="molecule type" value="Genomic_DNA"/>
</dbReference>
<organism evidence="2 3">
    <name type="scientific">Trypanosoma cruzi</name>
    <dbReference type="NCBI Taxonomy" id="5693"/>
    <lineage>
        <taxon>Eukaryota</taxon>
        <taxon>Discoba</taxon>
        <taxon>Euglenozoa</taxon>
        <taxon>Kinetoplastea</taxon>
        <taxon>Metakinetoplastina</taxon>
        <taxon>Trypanosomatida</taxon>
        <taxon>Trypanosomatidae</taxon>
        <taxon>Trypanosoma</taxon>
        <taxon>Schizotrypanum</taxon>
    </lineage>
</organism>
<evidence type="ECO:0000313" key="3">
    <source>
        <dbReference type="Proteomes" id="UP000246078"/>
    </source>
</evidence>
<keyword evidence="2" id="KW-0808">Transferase</keyword>
<evidence type="ECO:0000313" key="2">
    <source>
        <dbReference type="EMBL" id="PWV04362.1"/>
    </source>
</evidence>
<dbReference type="VEuPathDB" id="TriTrypDB:C3747_417g8"/>
<dbReference type="SUPFAM" id="SSF53448">
    <property type="entry name" value="Nucleotide-diphospho-sugar transferases"/>
    <property type="match status" value="1"/>
</dbReference>
<reference evidence="2 3" key="1">
    <citation type="journal article" date="2018" name="Microb. Genom.">
        <title>Expanding an expanded genome: long-read sequencing of Trypanosoma cruzi.</title>
        <authorList>
            <person name="Berna L."/>
            <person name="Rodriguez M."/>
            <person name="Chiribao M.L."/>
            <person name="Parodi-Talice A."/>
            <person name="Pita S."/>
            <person name="Rijo G."/>
            <person name="Alvarez-Valin F."/>
            <person name="Robello C."/>
        </authorList>
    </citation>
    <scope>NUCLEOTIDE SEQUENCE [LARGE SCALE GENOMIC DNA]</scope>
    <source>
        <strain evidence="2 3">TCC</strain>
    </source>
</reference>
<proteinExistence type="predicted"/>
<dbReference type="InterPro" id="IPR029044">
    <property type="entry name" value="Nucleotide-diphossugar_trans"/>
</dbReference>
<accession>A0A2V2W6R5</accession>
<dbReference type="EMBL" id="PRFC01000417">
    <property type="protein sequence ID" value="PWU88856.1"/>
    <property type="molecule type" value="Genomic_DNA"/>
</dbReference>